<gene>
    <name evidence="7" type="ORF">L203_104216</name>
</gene>
<dbReference type="GO" id="GO:0072686">
    <property type="term" value="C:mitotic spindle"/>
    <property type="evidence" value="ECO:0007669"/>
    <property type="project" value="TreeGrafter"/>
</dbReference>
<comment type="catalytic activity">
    <reaction evidence="1">
        <text>All bonds known to be hydrolyzed by this endopeptidase have arginine in P1 and an acidic residue in P4. P6 is often occupied by an acidic residue or by a hydroxy-amino-acid residue, the phosphorylation of which enhances cleavage.</text>
        <dbReference type="EC" id="3.4.22.49"/>
    </reaction>
</comment>
<name>A0AAJ8JV18_9TREE</name>
<reference evidence="7" key="2">
    <citation type="journal article" date="2022" name="Elife">
        <title>Obligate sexual reproduction of a homothallic fungus closely related to the Cryptococcus pathogenic species complex.</title>
        <authorList>
            <person name="Passer A.R."/>
            <person name="Clancey S.A."/>
            <person name="Shea T."/>
            <person name="David-Palma M."/>
            <person name="Averette A.F."/>
            <person name="Boekhout T."/>
            <person name="Porcel B.M."/>
            <person name="Nowrousian M."/>
            <person name="Cuomo C.A."/>
            <person name="Sun S."/>
            <person name="Heitman J."/>
            <person name="Coelho M.A."/>
        </authorList>
    </citation>
    <scope>NUCLEOTIDE SEQUENCE</scope>
    <source>
        <strain evidence="7">CBS 7841</strain>
    </source>
</reference>
<dbReference type="GO" id="GO:0006508">
    <property type="term" value="P:proteolysis"/>
    <property type="evidence" value="ECO:0007669"/>
    <property type="project" value="InterPro"/>
</dbReference>
<reference evidence="7" key="1">
    <citation type="submission" date="2016-06" db="EMBL/GenBank/DDBJ databases">
        <authorList>
            <person name="Cuomo C."/>
            <person name="Litvintseva A."/>
            <person name="Heitman J."/>
            <person name="Chen Y."/>
            <person name="Sun S."/>
            <person name="Springer D."/>
            <person name="Dromer F."/>
            <person name="Young S."/>
            <person name="Zeng Q."/>
            <person name="Chapman S."/>
            <person name="Gujja S."/>
            <person name="Saif S."/>
            <person name="Birren B."/>
        </authorList>
    </citation>
    <scope>NUCLEOTIDE SEQUENCE</scope>
    <source>
        <strain evidence="7">CBS 7841</strain>
    </source>
</reference>
<protein>
    <recommendedName>
        <fullName evidence="2">separase</fullName>
        <ecNumber evidence="2">3.4.22.49</ecNumber>
    </recommendedName>
</protein>
<dbReference type="InterPro" id="IPR005314">
    <property type="entry name" value="Peptidase_C50"/>
</dbReference>
<evidence type="ECO:0000256" key="4">
    <source>
        <dbReference type="ARBA" id="ARBA00022829"/>
    </source>
</evidence>
<keyword evidence="8" id="KW-1185">Reference proteome</keyword>
<feature type="region of interest" description="Disordered" evidence="5">
    <location>
        <begin position="1244"/>
        <end position="1279"/>
    </location>
</feature>
<dbReference type="EC" id="3.4.22.49" evidence="2"/>
<dbReference type="InterPro" id="IPR030397">
    <property type="entry name" value="SEPARIN_core_dom"/>
</dbReference>
<feature type="compositionally biased region" description="Low complexity" evidence="5">
    <location>
        <begin position="1"/>
        <end position="22"/>
    </location>
</feature>
<dbReference type="PANTHER" id="PTHR12792">
    <property type="entry name" value="EXTRA SPINDLE POLES 1-RELATED"/>
    <property type="match status" value="1"/>
</dbReference>
<feature type="compositionally biased region" description="Low complexity" evidence="5">
    <location>
        <begin position="1439"/>
        <end position="1448"/>
    </location>
</feature>
<organism evidence="7 8">
    <name type="scientific">Cryptococcus depauperatus CBS 7841</name>
    <dbReference type="NCBI Taxonomy" id="1295531"/>
    <lineage>
        <taxon>Eukaryota</taxon>
        <taxon>Fungi</taxon>
        <taxon>Dikarya</taxon>
        <taxon>Basidiomycota</taxon>
        <taxon>Agaricomycotina</taxon>
        <taxon>Tremellomycetes</taxon>
        <taxon>Tremellales</taxon>
        <taxon>Cryptococcaceae</taxon>
        <taxon>Cryptococcus</taxon>
    </lineage>
</organism>
<dbReference type="GO" id="GO:0005634">
    <property type="term" value="C:nucleus"/>
    <property type="evidence" value="ECO:0007669"/>
    <property type="project" value="InterPro"/>
</dbReference>
<keyword evidence="4" id="KW-0159">Chromosome partition</keyword>
<evidence type="ECO:0000256" key="5">
    <source>
        <dbReference type="SAM" id="MobiDB-lite"/>
    </source>
</evidence>
<feature type="region of interest" description="Disordered" evidence="5">
    <location>
        <begin position="1"/>
        <end position="23"/>
    </location>
</feature>
<dbReference type="PANTHER" id="PTHR12792:SF0">
    <property type="entry name" value="SEPARIN"/>
    <property type="match status" value="1"/>
</dbReference>
<dbReference type="KEGG" id="cdep:91088426"/>
<evidence type="ECO:0000259" key="6">
    <source>
        <dbReference type="PROSITE" id="PS51700"/>
    </source>
</evidence>
<keyword evidence="3" id="KW-0378">Hydrolase</keyword>
<dbReference type="Proteomes" id="UP000094043">
    <property type="component" value="Chromosome 5"/>
</dbReference>
<dbReference type="GeneID" id="91088426"/>
<feature type="domain" description="Peptidase C50" evidence="6">
    <location>
        <begin position="1998"/>
        <end position="2096"/>
    </location>
</feature>
<dbReference type="GO" id="GO:0005737">
    <property type="term" value="C:cytoplasm"/>
    <property type="evidence" value="ECO:0007669"/>
    <property type="project" value="TreeGrafter"/>
</dbReference>
<dbReference type="Pfam" id="PF03568">
    <property type="entry name" value="Separin_C"/>
    <property type="match status" value="1"/>
</dbReference>
<sequence length="2193" mass="242703">MPVRTASGTASAASKSSTGVTSRTLEVTQDEIAAGLRKLAISKTESRAHAAKAQRTTGRSNHPEPARAYARARVAAPLVKGKEKAKAKESFPWASSTASETLKPADRAVQAMQAVNASIKLLGEAERCGFQYGSQLSAAEKHENEWTDEKIERLTNTCRVGFRVLRELNEDGVLGNKGVEVERSCLGMVTKYLCLGMINKAMETLLEARPALKRLYQPMELEDDNILIPIKAQSSRATTVSRSTTRTVSKTATSRSLTAVNLQRMASRNAPPGTSKDQAVPEEWMNLTWLPAAKEGSDISEPVKGLLFSAMISAWVGLLRLTQGLGTVISFMRLPSLTSSNQLNPLSIAFSLSRTTCTPALFALYRTISALALPTNSAAFFHLRHLALIALTLTITTAPDSKNTPNQLWETTHRTVASAVSVDGDGDRLKEAANLIDNLVNWASALIETREENKASWFSGKGWSGLMDIWIAVSRRLGEPDMIDRALSLMTASISISPVSSTSERSWSPAQAVDDSAKPIDSAEEITRIRGDLAKASLAFDKVLDSPTPPRIVVIDGLFIHDLTLLGQIINGLPHNDESRALVDRALRAWERVRRCCVKVLDRHGSDDEWQVFTKEVEEWSKAAITFAEIVAGRIEAEQALAMYLVAGTIDTIILLSQRSSCTTHSLLERGYVLYERTRRFTQVSDQIGWLRCLSGMAFNVGGKLYTLGKATEAMPLVKASCNWAVEALSLDSFKNDEENKGLQQLKEGLSRRWEFLAGCCQKNGEKEAIFAAYIECLSSQPPSLLAKLSAASSQPLCEIFESFTDFNNTLHRISAFIFFDPTIALGFGSSLVKSMLAKRYEADVVGAVGERVMEALEEGAWKSEVAGIALDLGENLLSVYSDIYPVRKLRVISRMMYIIVSSGHRLPHFEHLCVEAERLSTTTKLVRDVSLSVYRKEYEAYVLILKALRSYHLNGDQSHMVIEIGKKAVQALREIILPPTPASVKVHGQRNRQPLGRAITTRAVSSRPTRSIQRTVSEPQRKATGKVGMEKSKLVPADNMPTLVTPSELVFDDLTKLTKLLGCLSSLLGLLGQDLAQIEILRLLRAFERNCDHLINDYVRRSSQLATQYHKLGKIVRAGLVFAQTYKAIMDSSVIVDSGAKVEMLLQWVCYLAATGNIVKARDIYTEARTLGKEIETIKGKSHSLHSQIISRCDTLERAAWARCAVAAISTAQDNATEAIMQLSAAFRLWTRASDTICRIAETDASTNKSPPDSQADDPFTVKTAPYQPSGADEPTKDDVSFVVPQATHFSRKHLDYLQWQVASGLLDVTFHLASAFAARGSVKDVEYFLKVAGQVSVAVKSGEMGARTGAKEAEILFRLRRYGEVEGKLENAAALLCWEEGPEVVNLLTVQGDLYTRQQMVDEAARIFENTSNKIAGLDAVFTATEALLPSPQKKTSLNSSRLSNRALPSKQSSSRKEPLLSAVLAHVLQQHAWLLREAGSKKDCEQLLIKIKNLPSSPQTRAEELILQGNIALHEAVNQFKTDLFMSSLTESAVTMPMGISERKVSDRQSTRLSIQTTLSRAEDAFLLALEMVSGIGKVESIRQACLALALLKAFQTSLGQGTKSITSSAASILASSPAITLHREFLQAIECKFFDITDEDSKWPILESSAQSILTQGDLSEDLTDHDGKLRSYWNMIKTKYADHNFFSVEDTSLDDLPSNWAVISINVSDDRNTMFISRHQKGHEPIVFCLPLDRQGKREGDDDIWTFDAAVEELETIIKASNEGARKAKSITTQEGKAEWWAERRALDKRMEELCFNLEFVWLGAFKTILNPKGLFEEGALEDFRDNLNKVFQPILSNGRNKSKKTSPNLLLDDALLECFASLSSKCKEDEIEDLVYFILDIYQFHGVPVALSELDIDAIGVDVKNTLERVESKQKKCTTVSDEEHLFLALDRNVQGFPWESIPILRGRPISRIPSLSFLIDQVAMGDYLRPSLSQSIVQTGNLLDKKRTVNSRRTFYILNPSGDLTRTEAHFKPWIDEMVKNAGWKGIVGRPPTELEMKAALREYDLVLYFGHGGAEQYISSHKIRALPQCATTMLWGCSSGHLKDQGDFDRTGTAWHYMMAGCPSLIGNLWDVTDRDIDRLSEHVLKQSLHLDISHQPHSKTRPKTMLPLSELSTVQAVNKARNKCKLKYLNGAAPVVYGLPVYLH</sequence>
<dbReference type="RefSeq" id="XP_066069700.1">
    <property type="nucleotide sequence ID" value="XM_066213603.1"/>
</dbReference>
<evidence type="ECO:0000313" key="7">
    <source>
        <dbReference type="EMBL" id="WVN89000.1"/>
    </source>
</evidence>
<accession>A0AAJ8JV18</accession>
<dbReference type="EMBL" id="CP143788">
    <property type="protein sequence ID" value="WVN89000.1"/>
    <property type="molecule type" value="Genomic_DNA"/>
</dbReference>
<dbReference type="GO" id="GO:0044732">
    <property type="term" value="C:mitotic spindle pole body"/>
    <property type="evidence" value="ECO:0007669"/>
    <property type="project" value="TreeGrafter"/>
</dbReference>
<dbReference type="GO" id="GO:0051307">
    <property type="term" value="P:meiotic chromosome separation"/>
    <property type="evidence" value="ECO:0007669"/>
    <property type="project" value="TreeGrafter"/>
</dbReference>
<evidence type="ECO:0000256" key="2">
    <source>
        <dbReference type="ARBA" id="ARBA00012489"/>
    </source>
</evidence>
<feature type="region of interest" description="Disordered" evidence="5">
    <location>
        <begin position="1435"/>
        <end position="1457"/>
    </location>
</feature>
<evidence type="ECO:0000256" key="1">
    <source>
        <dbReference type="ARBA" id="ARBA00000451"/>
    </source>
</evidence>
<evidence type="ECO:0000313" key="8">
    <source>
        <dbReference type="Proteomes" id="UP000094043"/>
    </source>
</evidence>
<proteinExistence type="predicted"/>
<reference evidence="7" key="3">
    <citation type="submission" date="2024-01" db="EMBL/GenBank/DDBJ databases">
        <authorList>
            <person name="Coelho M.A."/>
            <person name="David-Palma M."/>
            <person name="Shea T."/>
            <person name="Sun S."/>
            <person name="Cuomo C.A."/>
            <person name="Heitman J."/>
        </authorList>
    </citation>
    <scope>NUCLEOTIDE SEQUENCE</scope>
    <source>
        <strain evidence="7">CBS 7841</strain>
    </source>
</reference>
<dbReference type="PROSITE" id="PS51700">
    <property type="entry name" value="SEPARIN"/>
    <property type="match status" value="1"/>
</dbReference>
<dbReference type="GO" id="GO:0004197">
    <property type="term" value="F:cysteine-type endopeptidase activity"/>
    <property type="evidence" value="ECO:0007669"/>
    <property type="project" value="InterPro"/>
</dbReference>
<feature type="compositionally biased region" description="Polar residues" evidence="5">
    <location>
        <begin position="1245"/>
        <end position="1254"/>
    </location>
</feature>
<feature type="region of interest" description="Disordered" evidence="5">
    <location>
        <begin position="43"/>
        <end position="66"/>
    </location>
</feature>
<evidence type="ECO:0000256" key="3">
    <source>
        <dbReference type="ARBA" id="ARBA00022801"/>
    </source>
</evidence>